<feature type="domain" description="Multidrug resistance protein MdtA-like barrel-sandwich hybrid" evidence="3">
    <location>
        <begin position="78"/>
        <end position="231"/>
    </location>
</feature>
<evidence type="ECO:0000313" key="6">
    <source>
        <dbReference type="Proteomes" id="UP001138661"/>
    </source>
</evidence>
<name>A0A9X1JZ16_9RHOB</name>
<dbReference type="InterPro" id="IPR006143">
    <property type="entry name" value="RND_pump_MFP"/>
</dbReference>
<dbReference type="Proteomes" id="UP001138661">
    <property type="component" value="Unassembled WGS sequence"/>
</dbReference>
<dbReference type="AlphaFoldDB" id="A0A9X1JZ16"/>
<dbReference type="GO" id="GO:0015562">
    <property type="term" value="F:efflux transmembrane transporter activity"/>
    <property type="evidence" value="ECO:0007669"/>
    <property type="project" value="TreeGrafter"/>
</dbReference>
<dbReference type="NCBIfam" id="TIGR01730">
    <property type="entry name" value="RND_mfp"/>
    <property type="match status" value="1"/>
</dbReference>
<accession>A0A9X1JZ16</accession>
<evidence type="ECO:0000313" key="5">
    <source>
        <dbReference type="EMBL" id="MBW4708856.1"/>
    </source>
</evidence>
<evidence type="ECO:0000256" key="2">
    <source>
        <dbReference type="SAM" id="Phobius"/>
    </source>
</evidence>
<dbReference type="GO" id="GO:1990281">
    <property type="term" value="C:efflux pump complex"/>
    <property type="evidence" value="ECO:0007669"/>
    <property type="project" value="TreeGrafter"/>
</dbReference>
<dbReference type="PANTHER" id="PTHR30469">
    <property type="entry name" value="MULTIDRUG RESISTANCE PROTEIN MDTA"/>
    <property type="match status" value="1"/>
</dbReference>
<evidence type="ECO:0000259" key="4">
    <source>
        <dbReference type="Pfam" id="PF25954"/>
    </source>
</evidence>
<comment type="caution">
    <text evidence="5">The sequence shown here is derived from an EMBL/GenBank/DDBJ whole genome shotgun (WGS) entry which is preliminary data.</text>
</comment>
<proteinExistence type="inferred from homology"/>
<gene>
    <name evidence="5" type="ORF">KX928_13785</name>
</gene>
<evidence type="ECO:0000256" key="1">
    <source>
        <dbReference type="ARBA" id="ARBA00009477"/>
    </source>
</evidence>
<dbReference type="RefSeq" id="WP_219503539.1">
    <property type="nucleotide sequence ID" value="NZ_JAHXDN010000003.1"/>
</dbReference>
<keyword evidence="2" id="KW-0472">Membrane</keyword>
<keyword evidence="2" id="KW-1133">Transmembrane helix</keyword>
<dbReference type="InterPro" id="IPR058625">
    <property type="entry name" value="MdtA-like_BSH"/>
</dbReference>
<dbReference type="EMBL" id="JAHXDN010000003">
    <property type="protein sequence ID" value="MBW4708856.1"/>
    <property type="molecule type" value="Genomic_DNA"/>
</dbReference>
<dbReference type="InterPro" id="IPR058792">
    <property type="entry name" value="Beta-barrel_RND_2"/>
</dbReference>
<feature type="domain" description="CusB-like beta-barrel" evidence="4">
    <location>
        <begin position="243"/>
        <end position="317"/>
    </location>
</feature>
<comment type="similarity">
    <text evidence="1">Belongs to the membrane fusion protein (MFP) (TC 8.A.1) family.</text>
</comment>
<keyword evidence="2" id="KW-0812">Transmembrane</keyword>
<organism evidence="5 6">
    <name type="scientific">Roseobacter insulae</name>
    <dbReference type="NCBI Taxonomy" id="2859783"/>
    <lineage>
        <taxon>Bacteria</taxon>
        <taxon>Pseudomonadati</taxon>
        <taxon>Pseudomonadota</taxon>
        <taxon>Alphaproteobacteria</taxon>
        <taxon>Rhodobacterales</taxon>
        <taxon>Roseobacteraceae</taxon>
        <taxon>Roseobacter</taxon>
    </lineage>
</organism>
<reference evidence="5" key="1">
    <citation type="submission" date="2021-07" db="EMBL/GenBank/DDBJ databases">
        <title>Roseobacter insulae sp. nov., isolated from a tidal flat.</title>
        <authorList>
            <person name="Park S."/>
            <person name="Yoon J.-H."/>
        </authorList>
    </citation>
    <scope>NUCLEOTIDE SEQUENCE</scope>
    <source>
        <strain evidence="5">YSTF-M11</strain>
    </source>
</reference>
<dbReference type="Pfam" id="PF25917">
    <property type="entry name" value="BSH_RND"/>
    <property type="match status" value="1"/>
</dbReference>
<dbReference type="PANTHER" id="PTHR30469:SF33">
    <property type="entry name" value="SLR1207 PROTEIN"/>
    <property type="match status" value="1"/>
</dbReference>
<evidence type="ECO:0000259" key="3">
    <source>
        <dbReference type="Pfam" id="PF25917"/>
    </source>
</evidence>
<dbReference type="Pfam" id="PF25954">
    <property type="entry name" value="Beta-barrel_RND_2"/>
    <property type="match status" value="1"/>
</dbReference>
<feature type="transmembrane region" description="Helical" evidence="2">
    <location>
        <begin position="24"/>
        <end position="44"/>
    </location>
</feature>
<sequence length="413" mass="43962">MAEASDDVAKTLGLGPAGPRVPAWVKYGAALLVLAGGLLAWATLGGKDGAVQYVTARATTADLRVTVTATGTIEPTNLVEISSELSGTMGKVHVDFNDKVSRGSILAELDTAKLNAQVAVSKAALDSRIARVAMARATLEDAREKFENAQQLEARGVTAHQTLVTQQANFTRATAELQSALADQSLAEAELDLYQTELDKACICSPIDGIVLDRAIDEGQIVAATLQAPVLFTVAEDLSKMELQVDIDEADIGRTAVGNRADFTVEAYDERVFPAEISEIRFAPRTVDGVVTYKALLTIDNADLALRPGMTATADITVAEIADALTVPNAALRYVPPREPEAEEDDRSGLLGMLIPQDFEEAARADNRTLWVLRDGAPTEIAVRPGATDGRRTQILDGDLAPGDLVITERIDD</sequence>
<keyword evidence="6" id="KW-1185">Reference proteome</keyword>
<protein>
    <submittedName>
        <fullName evidence="5">Efflux RND transporter periplasmic adaptor subunit</fullName>
    </submittedName>
</protein>